<comment type="similarity">
    <text evidence="2">Belongs to the FKBP-type PPIase family.</text>
</comment>
<dbReference type="SUPFAM" id="SSF54534">
    <property type="entry name" value="FKBP-like"/>
    <property type="match status" value="1"/>
</dbReference>
<comment type="catalytic activity">
    <reaction evidence="1 6">
        <text>[protein]-peptidylproline (omega=180) = [protein]-peptidylproline (omega=0)</text>
        <dbReference type="Rhea" id="RHEA:16237"/>
        <dbReference type="Rhea" id="RHEA-COMP:10747"/>
        <dbReference type="Rhea" id="RHEA-COMP:10748"/>
        <dbReference type="ChEBI" id="CHEBI:83833"/>
        <dbReference type="ChEBI" id="CHEBI:83834"/>
        <dbReference type="EC" id="5.2.1.8"/>
    </reaction>
</comment>
<dbReference type="Proteomes" id="UP001230289">
    <property type="component" value="Unassembled WGS sequence"/>
</dbReference>
<dbReference type="EMBL" id="JAVFCB010000001">
    <property type="protein sequence ID" value="MDQ4212365.1"/>
    <property type="molecule type" value="Genomic_DNA"/>
</dbReference>
<dbReference type="Gene3D" id="3.10.50.40">
    <property type="match status" value="1"/>
</dbReference>
<evidence type="ECO:0000256" key="5">
    <source>
        <dbReference type="ARBA" id="ARBA00023235"/>
    </source>
</evidence>
<feature type="region of interest" description="Disordered" evidence="7">
    <location>
        <begin position="52"/>
        <end position="77"/>
    </location>
</feature>
<gene>
    <name evidence="10" type="ORF">RBR11_00365</name>
</gene>
<dbReference type="RefSeq" id="WP_308487306.1">
    <property type="nucleotide sequence ID" value="NZ_JAVFCB010000001.1"/>
</dbReference>
<evidence type="ECO:0000313" key="11">
    <source>
        <dbReference type="Proteomes" id="UP001230289"/>
    </source>
</evidence>
<evidence type="ECO:0000256" key="6">
    <source>
        <dbReference type="PROSITE-ProRule" id="PRU00277"/>
    </source>
</evidence>
<feature type="domain" description="PPIase FKBP-type" evidence="9">
    <location>
        <begin position="231"/>
        <end position="317"/>
    </location>
</feature>
<evidence type="ECO:0000256" key="2">
    <source>
        <dbReference type="ARBA" id="ARBA00006577"/>
    </source>
</evidence>
<accession>A0ABU0XB79</accession>
<evidence type="ECO:0000256" key="4">
    <source>
        <dbReference type="ARBA" id="ARBA00023110"/>
    </source>
</evidence>
<comment type="caution">
    <text evidence="10">The sequence shown here is derived from an EMBL/GenBank/DDBJ whole genome shotgun (WGS) entry which is preliminary data.</text>
</comment>
<dbReference type="Pfam" id="PF00254">
    <property type="entry name" value="FKBP_C"/>
    <property type="match status" value="1"/>
</dbReference>
<sequence length="324" mass="32595">MRIRLAAALSAVAATALLLSGCAGSGSPSASPSASSSSACLLDAKPGKASNAVKVEGSGKDMKVTVPSGTDVDAGNSAQRTVVTKGKGGNIAAGDYVSVRFQIVDATDNTVLATSSTATDGVQPLIFGSDPQQPTLLDVALECKPVGTAVVMTVPSSLRGEGQKPLVVYAQAVKELPTVATGKAVAPEAGLPTVKLDKSGKPSITVPKSTPPTETKVAVLKQGDGATVGSGDYVVVQYLGVTWADGKTFDSSWQRNAPAQFQTTQVVPGFKKALEGQKVGSQVLAVIPPADGYGDKASGSIPANSTLVFVVDILGTVPAGDTTQ</sequence>
<organism evidence="10 11">
    <name type="scientific">Microbacterium capsulatum</name>
    <dbReference type="NCBI Taxonomy" id="3041921"/>
    <lineage>
        <taxon>Bacteria</taxon>
        <taxon>Bacillati</taxon>
        <taxon>Actinomycetota</taxon>
        <taxon>Actinomycetes</taxon>
        <taxon>Micrococcales</taxon>
        <taxon>Microbacteriaceae</taxon>
        <taxon>Microbacterium</taxon>
    </lineage>
</organism>
<evidence type="ECO:0000313" key="10">
    <source>
        <dbReference type="EMBL" id="MDQ4212365.1"/>
    </source>
</evidence>
<proteinExistence type="inferred from homology"/>
<reference evidence="10 11" key="1">
    <citation type="submission" date="2023-08" db="EMBL/GenBank/DDBJ databases">
        <title>Microbacterium sp. nov., isolated from a waste landfill.</title>
        <authorList>
            <person name="Wen W."/>
        </authorList>
    </citation>
    <scope>NUCLEOTIDE SEQUENCE [LARGE SCALE GENOMIC DNA]</scope>
    <source>
        <strain evidence="10 11">ASV81</strain>
    </source>
</reference>
<evidence type="ECO:0000256" key="7">
    <source>
        <dbReference type="SAM" id="MobiDB-lite"/>
    </source>
</evidence>
<keyword evidence="8" id="KW-0732">Signal</keyword>
<keyword evidence="4 6" id="KW-0697">Rotamase</keyword>
<keyword evidence="5 6" id="KW-0413">Isomerase</keyword>
<evidence type="ECO:0000256" key="1">
    <source>
        <dbReference type="ARBA" id="ARBA00000971"/>
    </source>
</evidence>
<dbReference type="InterPro" id="IPR046357">
    <property type="entry name" value="PPIase_dom_sf"/>
</dbReference>
<dbReference type="EC" id="5.2.1.8" evidence="3 6"/>
<dbReference type="GO" id="GO:0003755">
    <property type="term" value="F:peptidyl-prolyl cis-trans isomerase activity"/>
    <property type="evidence" value="ECO:0007669"/>
    <property type="project" value="UniProtKB-EC"/>
</dbReference>
<protein>
    <recommendedName>
        <fullName evidence="3 6">peptidylprolyl isomerase</fullName>
        <ecNumber evidence="3 6">5.2.1.8</ecNumber>
    </recommendedName>
</protein>
<dbReference type="PANTHER" id="PTHR43811">
    <property type="entry name" value="FKBP-TYPE PEPTIDYL-PROLYL CIS-TRANS ISOMERASE FKPA"/>
    <property type="match status" value="1"/>
</dbReference>
<feature type="chain" id="PRO_5045449686" description="peptidylprolyl isomerase" evidence="8">
    <location>
        <begin position="26"/>
        <end position="324"/>
    </location>
</feature>
<dbReference type="InterPro" id="IPR001179">
    <property type="entry name" value="PPIase_FKBP_dom"/>
</dbReference>
<keyword evidence="11" id="KW-1185">Reference proteome</keyword>
<dbReference type="PROSITE" id="PS50059">
    <property type="entry name" value="FKBP_PPIASE"/>
    <property type="match status" value="1"/>
</dbReference>
<evidence type="ECO:0000259" key="9">
    <source>
        <dbReference type="PROSITE" id="PS50059"/>
    </source>
</evidence>
<evidence type="ECO:0000256" key="3">
    <source>
        <dbReference type="ARBA" id="ARBA00013194"/>
    </source>
</evidence>
<name>A0ABU0XB79_9MICO</name>
<evidence type="ECO:0000256" key="8">
    <source>
        <dbReference type="SAM" id="SignalP"/>
    </source>
</evidence>
<dbReference type="PROSITE" id="PS51257">
    <property type="entry name" value="PROKAR_LIPOPROTEIN"/>
    <property type="match status" value="1"/>
</dbReference>
<feature type="signal peptide" evidence="8">
    <location>
        <begin position="1"/>
        <end position="25"/>
    </location>
</feature>
<dbReference type="PANTHER" id="PTHR43811:SF19">
    <property type="entry name" value="39 KDA FK506-BINDING NUCLEAR PROTEIN"/>
    <property type="match status" value="1"/>
</dbReference>